<evidence type="ECO:0000313" key="2">
    <source>
        <dbReference type="EMBL" id="ACV36801.1"/>
    </source>
</evidence>
<dbReference type="Gene3D" id="1.10.10.10">
    <property type="entry name" value="Winged helix-like DNA-binding domain superfamily/Winged helix DNA-binding domain"/>
    <property type="match status" value="1"/>
</dbReference>
<dbReference type="STRING" id="522306.CAP2UW1_3544"/>
<dbReference type="InterPro" id="IPR001845">
    <property type="entry name" value="HTH_ArsR_DNA-bd_dom"/>
</dbReference>
<dbReference type="PROSITE" id="PS50987">
    <property type="entry name" value="HTH_ARSR_2"/>
    <property type="match status" value="1"/>
</dbReference>
<sequence length="64" mass="7277">MDSRKEKILSILAEGEKPTAEIYEHMGVSKVYVYRLLNDLLVDGQVVQRKDGRHAHWSLSSAAH</sequence>
<dbReference type="eggNOG" id="COG0457">
    <property type="taxonomic scope" value="Bacteria"/>
</dbReference>
<dbReference type="EMBL" id="CP001715">
    <property type="protein sequence ID" value="ACV36801.1"/>
    <property type="molecule type" value="Genomic_DNA"/>
</dbReference>
<dbReference type="GO" id="GO:0003700">
    <property type="term" value="F:DNA-binding transcription factor activity"/>
    <property type="evidence" value="ECO:0007669"/>
    <property type="project" value="InterPro"/>
</dbReference>
<name>C7RJW0_ACCRE</name>
<feature type="domain" description="HTH arsR-type" evidence="1">
    <location>
        <begin position="1"/>
        <end position="64"/>
    </location>
</feature>
<dbReference type="InterPro" id="IPR036390">
    <property type="entry name" value="WH_DNA-bd_sf"/>
</dbReference>
<dbReference type="HOGENOM" id="CLU_2857338_0_0_4"/>
<organism evidence="2">
    <name type="scientific">Accumulibacter regalis</name>
    <dbReference type="NCBI Taxonomy" id="522306"/>
    <lineage>
        <taxon>Bacteria</taxon>
        <taxon>Pseudomonadati</taxon>
        <taxon>Pseudomonadota</taxon>
        <taxon>Betaproteobacteria</taxon>
        <taxon>Candidatus Accumulibacter</taxon>
    </lineage>
</organism>
<dbReference type="CDD" id="cd00090">
    <property type="entry name" value="HTH_ARSR"/>
    <property type="match status" value="1"/>
</dbReference>
<dbReference type="SUPFAM" id="SSF46785">
    <property type="entry name" value="Winged helix' DNA-binding domain"/>
    <property type="match status" value="1"/>
</dbReference>
<proteinExistence type="predicted"/>
<protein>
    <submittedName>
        <fullName evidence="2">Transcriptional regulator, ArsR family</fullName>
    </submittedName>
</protein>
<reference evidence="2" key="2">
    <citation type="submission" date="2009-09" db="EMBL/GenBank/DDBJ databases">
        <title>Complete sequence of chromosome of Candidatus Accumulibacter phosphatis clade IIA str. UW-1.</title>
        <authorList>
            <consortium name="US DOE Joint Genome Institute"/>
            <person name="Martin H.G."/>
            <person name="Ivanova N."/>
            <person name="Kunin V."/>
            <person name="Warnecke F."/>
            <person name="Barry K."/>
            <person name="He S."/>
            <person name="Salamov A."/>
            <person name="Szeto E."/>
            <person name="Dalin E."/>
            <person name="Pangilinan J.L."/>
            <person name="Lapidus A."/>
            <person name="Lowry S."/>
            <person name="Kyrpides N.C."/>
            <person name="McMahon K.D."/>
            <person name="Hugenholtz P."/>
        </authorList>
    </citation>
    <scope>NUCLEOTIDE SEQUENCE [LARGE SCALE GENOMIC DNA]</scope>
    <source>
        <strain evidence="2">UW-1</strain>
    </source>
</reference>
<dbReference type="AlphaFoldDB" id="C7RJW0"/>
<accession>C7RJW0</accession>
<dbReference type="InterPro" id="IPR011991">
    <property type="entry name" value="ArsR-like_HTH"/>
</dbReference>
<reference evidence="2" key="1">
    <citation type="submission" date="2009-08" db="EMBL/GenBank/DDBJ databases">
        <authorList>
            <consortium name="US DOE Joint Genome Institute"/>
            <person name="Lucas S."/>
            <person name="Copeland A."/>
            <person name="Lapidus A."/>
            <person name="Glavina del Rio T."/>
            <person name="Dalin E."/>
            <person name="Tice H."/>
            <person name="Bruce D."/>
            <person name="Barry K."/>
            <person name="Pitluck S."/>
            <person name="Lowry S."/>
            <person name="Larimer F."/>
            <person name="Land M."/>
            <person name="Hauser L."/>
            <person name="Kyrpides N."/>
            <person name="Ivanova N."/>
            <person name="McMahon K.D."/>
            <person name="Hugenholtz P."/>
        </authorList>
    </citation>
    <scope>NUCLEOTIDE SEQUENCE</scope>
    <source>
        <strain evidence="2">UW-1</strain>
    </source>
</reference>
<dbReference type="KEGG" id="app:CAP2UW1_3544"/>
<evidence type="ECO:0000259" key="1">
    <source>
        <dbReference type="PROSITE" id="PS50987"/>
    </source>
</evidence>
<dbReference type="InterPro" id="IPR036388">
    <property type="entry name" value="WH-like_DNA-bd_sf"/>
</dbReference>
<gene>
    <name evidence="2" type="ordered locus">CAP2UW1_3544</name>
</gene>